<dbReference type="AlphaFoldDB" id="A0AAV4DCW7"/>
<gene>
    <name evidence="2" type="ORF">PoB_006848900</name>
</gene>
<accession>A0AAV4DCW7</accession>
<sequence>MTFPFRLSMSRMTFPLQLCRVGYCATPITSEDYQNFNIANIDQISTSGTDNGYFSFPQQGDLRLSGPSSGQGAGSRARTRDRRVPADFRADSQATVLPTPVSGGNRKVESDEEEETFAI</sequence>
<keyword evidence="3" id="KW-1185">Reference proteome</keyword>
<protein>
    <submittedName>
        <fullName evidence="2">Uncharacterized protein</fullName>
    </submittedName>
</protein>
<dbReference type="EMBL" id="BLXT01007741">
    <property type="protein sequence ID" value="GFO41984.1"/>
    <property type="molecule type" value="Genomic_DNA"/>
</dbReference>
<organism evidence="2 3">
    <name type="scientific">Plakobranchus ocellatus</name>
    <dbReference type="NCBI Taxonomy" id="259542"/>
    <lineage>
        <taxon>Eukaryota</taxon>
        <taxon>Metazoa</taxon>
        <taxon>Spiralia</taxon>
        <taxon>Lophotrochozoa</taxon>
        <taxon>Mollusca</taxon>
        <taxon>Gastropoda</taxon>
        <taxon>Heterobranchia</taxon>
        <taxon>Euthyneura</taxon>
        <taxon>Panpulmonata</taxon>
        <taxon>Sacoglossa</taxon>
        <taxon>Placobranchoidea</taxon>
        <taxon>Plakobranchidae</taxon>
        <taxon>Plakobranchus</taxon>
    </lineage>
</organism>
<feature type="compositionally biased region" description="Acidic residues" evidence="1">
    <location>
        <begin position="110"/>
        <end position="119"/>
    </location>
</feature>
<name>A0AAV4DCW7_9GAST</name>
<evidence type="ECO:0000313" key="3">
    <source>
        <dbReference type="Proteomes" id="UP000735302"/>
    </source>
</evidence>
<proteinExistence type="predicted"/>
<reference evidence="2 3" key="1">
    <citation type="journal article" date="2021" name="Elife">
        <title>Chloroplast acquisition without the gene transfer in kleptoplastic sea slugs, Plakobranchus ocellatus.</title>
        <authorList>
            <person name="Maeda T."/>
            <person name="Takahashi S."/>
            <person name="Yoshida T."/>
            <person name="Shimamura S."/>
            <person name="Takaki Y."/>
            <person name="Nagai Y."/>
            <person name="Toyoda A."/>
            <person name="Suzuki Y."/>
            <person name="Arimoto A."/>
            <person name="Ishii H."/>
            <person name="Satoh N."/>
            <person name="Nishiyama T."/>
            <person name="Hasebe M."/>
            <person name="Maruyama T."/>
            <person name="Minagawa J."/>
            <person name="Obokata J."/>
            <person name="Shigenobu S."/>
        </authorList>
    </citation>
    <scope>NUCLEOTIDE SEQUENCE [LARGE SCALE GENOMIC DNA]</scope>
</reference>
<dbReference type="Proteomes" id="UP000735302">
    <property type="component" value="Unassembled WGS sequence"/>
</dbReference>
<feature type="region of interest" description="Disordered" evidence="1">
    <location>
        <begin position="49"/>
        <end position="119"/>
    </location>
</feature>
<feature type="compositionally biased region" description="Polar residues" evidence="1">
    <location>
        <begin position="49"/>
        <end position="58"/>
    </location>
</feature>
<evidence type="ECO:0000256" key="1">
    <source>
        <dbReference type="SAM" id="MobiDB-lite"/>
    </source>
</evidence>
<comment type="caution">
    <text evidence="2">The sequence shown here is derived from an EMBL/GenBank/DDBJ whole genome shotgun (WGS) entry which is preliminary data.</text>
</comment>
<evidence type="ECO:0000313" key="2">
    <source>
        <dbReference type="EMBL" id="GFO41984.1"/>
    </source>
</evidence>